<keyword evidence="2" id="KW-0675">Receptor</keyword>
<dbReference type="Proteomes" id="UP000248646">
    <property type="component" value="Unassembled WGS sequence"/>
</dbReference>
<dbReference type="NCBIfam" id="NF033232">
    <property type="entry name" value="small_YtzI"/>
    <property type="match status" value="1"/>
</dbReference>
<dbReference type="AlphaFoldDB" id="A0A2W7MKJ5"/>
<accession>A0A2W7MKJ5</accession>
<gene>
    <name evidence="2" type="ORF">C7437_101777</name>
</gene>
<keyword evidence="1" id="KW-0472">Membrane</keyword>
<protein>
    <submittedName>
        <fullName evidence="2">Tumor necrosis factor receptor superfamily member 19</fullName>
    </submittedName>
</protein>
<name>A0A2W7MKJ5_9BACI</name>
<dbReference type="OrthoDB" id="2680568at2"/>
<reference evidence="2 3" key="1">
    <citation type="submission" date="2018-06" db="EMBL/GenBank/DDBJ databases">
        <title>Genomic Encyclopedia of Type Strains, Phase IV (KMG-IV): sequencing the most valuable type-strain genomes for metagenomic binning, comparative biology and taxonomic classification.</title>
        <authorList>
            <person name="Goeker M."/>
        </authorList>
    </citation>
    <scope>NUCLEOTIDE SEQUENCE [LARGE SCALE GENOMIC DNA]</scope>
    <source>
        <strain evidence="2 3">DSM 5</strain>
    </source>
</reference>
<evidence type="ECO:0000313" key="3">
    <source>
        <dbReference type="Proteomes" id="UP000248646"/>
    </source>
</evidence>
<dbReference type="InterPro" id="IPR047753">
    <property type="entry name" value="YtzI-like"/>
</dbReference>
<dbReference type="RefSeq" id="WP_111438288.1">
    <property type="nucleotide sequence ID" value="NZ_QKZI01000001.1"/>
</dbReference>
<organism evidence="2 3">
    <name type="scientific">Psychrobacillus insolitus</name>
    <dbReference type="NCBI Taxonomy" id="1461"/>
    <lineage>
        <taxon>Bacteria</taxon>
        <taxon>Bacillati</taxon>
        <taxon>Bacillota</taxon>
        <taxon>Bacilli</taxon>
        <taxon>Bacillales</taxon>
        <taxon>Bacillaceae</taxon>
        <taxon>Psychrobacillus</taxon>
    </lineage>
</organism>
<keyword evidence="1" id="KW-0812">Transmembrane</keyword>
<dbReference type="EMBL" id="QKZI01000001">
    <property type="protein sequence ID" value="PZX07657.1"/>
    <property type="molecule type" value="Genomic_DNA"/>
</dbReference>
<evidence type="ECO:0000313" key="2">
    <source>
        <dbReference type="EMBL" id="PZX07657.1"/>
    </source>
</evidence>
<keyword evidence="3" id="KW-1185">Reference proteome</keyword>
<keyword evidence="1" id="KW-1133">Transmembrane helix</keyword>
<sequence length="52" mass="6011">MIGVFIASGFIFLLVLGLVFFTIKRGYSYKHTIDEIPNQQIDLDEKKKTHQP</sequence>
<evidence type="ECO:0000256" key="1">
    <source>
        <dbReference type="SAM" id="Phobius"/>
    </source>
</evidence>
<feature type="transmembrane region" description="Helical" evidence="1">
    <location>
        <begin position="6"/>
        <end position="23"/>
    </location>
</feature>
<comment type="caution">
    <text evidence="2">The sequence shown here is derived from an EMBL/GenBank/DDBJ whole genome shotgun (WGS) entry which is preliminary data.</text>
</comment>
<proteinExistence type="predicted"/>